<keyword evidence="1" id="KW-1133">Transmembrane helix</keyword>
<keyword evidence="1" id="KW-0812">Transmembrane</keyword>
<dbReference type="EMBL" id="PGFS01000001">
    <property type="protein sequence ID" value="MDH4573267.1"/>
    <property type="molecule type" value="Genomic_DNA"/>
</dbReference>
<accession>A0ABT6I6Y4</accession>
<keyword evidence="3" id="KW-1185">Reference proteome</keyword>
<dbReference type="RefSeq" id="WP_110716290.1">
    <property type="nucleotide sequence ID" value="NZ_PGFS01000001.1"/>
</dbReference>
<evidence type="ECO:0008006" key="4">
    <source>
        <dbReference type="Google" id="ProtNLM"/>
    </source>
</evidence>
<comment type="caution">
    <text evidence="2">The sequence shown here is derived from an EMBL/GenBank/DDBJ whole genome shotgun (WGS) entry which is preliminary data.</text>
</comment>
<evidence type="ECO:0000313" key="3">
    <source>
        <dbReference type="Proteomes" id="UP001162135"/>
    </source>
</evidence>
<gene>
    <name evidence="2" type="ORF">CUR86_13005</name>
</gene>
<keyword evidence="1" id="KW-0472">Membrane</keyword>
<proteinExistence type="predicted"/>
<dbReference type="Proteomes" id="UP001162135">
    <property type="component" value="Unassembled WGS sequence"/>
</dbReference>
<dbReference type="Pfam" id="PF11162">
    <property type="entry name" value="DUF2946"/>
    <property type="match status" value="1"/>
</dbReference>
<protein>
    <recommendedName>
        <fullName evidence="4">DUF2946 domain-containing protein</fullName>
    </recommendedName>
</protein>
<dbReference type="InterPro" id="IPR021333">
    <property type="entry name" value="DUF2946"/>
</dbReference>
<sequence length="132" mass="14501">MTHFWHRCYRPLTALALFAMLMAFTGPLISQMQRLMEMPAHGGMMMATSHHAAAVDDHRMPSSARPMTADDHWHMAACGYCELFLHTPGIAPPRVTPPVTPPPSAVHPLEVVAPPSPTPIYPRYASRAPPLA</sequence>
<evidence type="ECO:0000313" key="2">
    <source>
        <dbReference type="EMBL" id="MDH4573267.1"/>
    </source>
</evidence>
<reference evidence="2" key="2">
    <citation type="submission" date="2017-11" db="EMBL/GenBank/DDBJ databases">
        <authorList>
            <person name="Das S.K."/>
        </authorList>
    </citation>
    <scope>NUCLEOTIDE SEQUENCE</scope>
    <source>
        <strain evidence="2">S4-41</strain>
    </source>
</reference>
<reference evidence="2" key="1">
    <citation type="journal article" date="2015" name="Antonie Van Leeuwenhoek">
        <title>Comparative 16S rRNA signatures and multilocus sequence analysis for the genus Salinicola and description of Salinicola acroporae sp. nov., isolated from coral Acropora digitifera.</title>
        <authorList>
            <person name="Lepcha R.T."/>
            <person name="Poddar A."/>
            <person name="Schumann P."/>
            <person name="Das S.K."/>
        </authorList>
    </citation>
    <scope>NUCLEOTIDE SEQUENCE</scope>
    <source>
        <strain evidence="2">S4-41</strain>
    </source>
</reference>
<feature type="transmembrane region" description="Helical" evidence="1">
    <location>
        <begin position="12"/>
        <end position="29"/>
    </location>
</feature>
<organism evidence="2 3">
    <name type="scientific">Salinicola acroporae</name>
    <dbReference type="NCBI Taxonomy" id="1541440"/>
    <lineage>
        <taxon>Bacteria</taxon>
        <taxon>Pseudomonadati</taxon>
        <taxon>Pseudomonadota</taxon>
        <taxon>Gammaproteobacteria</taxon>
        <taxon>Oceanospirillales</taxon>
        <taxon>Halomonadaceae</taxon>
        <taxon>Salinicola</taxon>
    </lineage>
</organism>
<name>A0ABT6I6Y4_9GAMM</name>
<evidence type="ECO:0000256" key="1">
    <source>
        <dbReference type="SAM" id="Phobius"/>
    </source>
</evidence>